<dbReference type="InterPro" id="IPR011460">
    <property type="entry name" value="Lcl_C"/>
</dbReference>
<reference evidence="3" key="3">
    <citation type="submission" date="2023-10" db="EMBL/GenBank/DDBJ databases">
        <authorList>
            <person name="Picardeau M."/>
            <person name="Thibeaux R."/>
        </authorList>
    </citation>
    <scope>NUCLEOTIDE SEQUENCE</scope>
    <source>
        <strain evidence="3">ATI7-C-A5</strain>
    </source>
</reference>
<dbReference type="OrthoDB" id="9793251at2"/>
<dbReference type="Proteomes" id="UP000232122">
    <property type="component" value="Unassembled WGS sequence"/>
</dbReference>
<dbReference type="AlphaFoldDB" id="A0A2N0B642"/>
<keyword evidence="1" id="KW-1133">Transmembrane helix</keyword>
<evidence type="ECO:0000313" key="4">
    <source>
        <dbReference type="EMBL" id="PJZ92019.1"/>
    </source>
</evidence>
<dbReference type="EMBL" id="NPEF02000011">
    <property type="protein sequence ID" value="MDV6236061.1"/>
    <property type="molecule type" value="Genomic_DNA"/>
</dbReference>
<evidence type="ECO:0000313" key="3">
    <source>
        <dbReference type="EMBL" id="MDV6236061.1"/>
    </source>
</evidence>
<gene>
    <name evidence="3" type="ORF">CH379_010545</name>
    <name evidence="4" type="ORF">CH379_15490</name>
</gene>
<dbReference type="EMBL" id="NPEF01000183">
    <property type="protein sequence ID" value="PJZ92019.1"/>
    <property type="molecule type" value="Genomic_DNA"/>
</dbReference>
<keyword evidence="1" id="KW-0472">Membrane</keyword>
<feature type="transmembrane region" description="Helical" evidence="1">
    <location>
        <begin position="5"/>
        <end position="25"/>
    </location>
</feature>
<keyword evidence="1" id="KW-0812">Transmembrane</keyword>
<feature type="domain" description="Lcl C-terminal" evidence="2">
    <location>
        <begin position="63"/>
        <end position="227"/>
    </location>
</feature>
<evidence type="ECO:0000313" key="5">
    <source>
        <dbReference type="Proteomes" id="UP000232122"/>
    </source>
</evidence>
<sequence>MSRFIFYLSPFVVLCMISLNFGCYLNPYFKDAVTTEASEDSSWNLLWIFAGTPVIQGDTVLFPLTGLRWMRCSYGEFYDEVKNECTFGAYFEVYCSSPDNQCNGSISGGNLTSGQAFSDCQSSFSYYVGGTGWRVPTVTELKSLVYCSNDVDVANSTGTSGCAAGDGSFEAPTIKKSMFPGQSLTSLPFWTSSSNSLDPATAWSVDFSTGVVNQNTSKTSIGYIRCVLGGSP</sequence>
<keyword evidence="5" id="KW-1185">Reference proteome</keyword>
<evidence type="ECO:0000259" key="2">
    <source>
        <dbReference type="Pfam" id="PF07603"/>
    </source>
</evidence>
<dbReference type="PANTHER" id="PTHR35812">
    <property type="entry name" value="LIPOPROTEIN"/>
    <property type="match status" value="1"/>
</dbReference>
<evidence type="ECO:0000256" key="1">
    <source>
        <dbReference type="SAM" id="Phobius"/>
    </source>
</evidence>
<dbReference type="RefSeq" id="WP_100765471.1">
    <property type="nucleotide sequence ID" value="NZ_NPEF02000011.1"/>
</dbReference>
<name>A0A2N0B642_9LEPT</name>
<organism evidence="4">
    <name type="scientific">Leptospira ellisii</name>
    <dbReference type="NCBI Taxonomy" id="2023197"/>
    <lineage>
        <taxon>Bacteria</taxon>
        <taxon>Pseudomonadati</taxon>
        <taxon>Spirochaetota</taxon>
        <taxon>Spirochaetia</taxon>
        <taxon>Leptospirales</taxon>
        <taxon>Leptospiraceae</taxon>
        <taxon>Leptospira</taxon>
    </lineage>
</organism>
<protein>
    <submittedName>
        <fullName evidence="3">DUF1566 domain-containing protein</fullName>
    </submittedName>
</protein>
<dbReference type="PANTHER" id="PTHR35812:SF1">
    <property type="entry name" value="LIPOPROTEIN"/>
    <property type="match status" value="1"/>
</dbReference>
<comment type="caution">
    <text evidence="4">The sequence shown here is derived from an EMBL/GenBank/DDBJ whole genome shotgun (WGS) entry which is preliminary data.</text>
</comment>
<reference evidence="3 5" key="2">
    <citation type="journal article" date="2018" name="Microb. Genom.">
        <title>Deciphering the unexplored Leptospira diversity from soils uncovers genomic evolution to virulence.</title>
        <authorList>
            <person name="Thibeaux R."/>
            <person name="Iraola G."/>
            <person name="Ferres I."/>
            <person name="Bierque E."/>
            <person name="Girault D."/>
            <person name="Soupe-Gilbert M.E."/>
            <person name="Picardeau M."/>
            <person name="Goarant C."/>
        </authorList>
    </citation>
    <scope>NUCLEOTIDE SEQUENCE [LARGE SCALE GENOMIC DNA]</scope>
    <source>
        <strain evidence="3 5">ATI7-C-A5</strain>
    </source>
</reference>
<proteinExistence type="predicted"/>
<dbReference type="Pfam" id="PF07603">
    <property type="entry name" value="Lcl_C"/>
    <property type="match status" value="1"/>
</dbReference>
<accession>A0A2N0B642</accession>
<reference evidence="4" key="1">
    <citation type="submission" date="2017-07" db="EMBL/GenBank/DDBJ databases">
        <title>Leptospira spp. isolated from tropical soils.</title>
        <authorList>
            <person name="Thibeaux R."/>
            <person name="Iraola G."/>
            <person name="Ferres I."/>
            <person name="Bierque E."/>
            <person name="Girault D."/>
            <person name="Soupe-Gilbert M.-E."/>
            <person name="Picardeau M."/>
            <person name="Goarant C."/>
        </authorList>
    </citation>
    <scope>NUCLEOTIDE SEQUENCE [LARGE SCALE GENOMIC DNA]</scope>
    <source>
        <strain evidence="4">ATI7-C-A5</strain>
    </source>
</reference>